<evidence type="ECO:0000313" key="2">
    <source>
        <dbReference type="EMBL" id="KAF6157498.1"/>
    </source>
</evidence>
<dbReference type="Pfam" id="PF06273">
    <property type="entry name" value="eIF-4B"/>
    <property type="match status" value="1"/>
</dbReference>
<dbReference type="PANTHER" id="PTHR32091:SF20">
    <property type="entry name" value="EUKARYOTIC TRANSLATION INITIATION FACTOR 4B1"/>
    <property type="match status" value="1"/>
</dbReference>
<feature type="compositionally biased region" description="Basic and acidic residues" evidence="1">
    <location>
        <begin position="467"/>
        <end position="485"/>
    </location>
</feature>
<gene>
    <name evidence="2" type="ORF">GIB67_004436</name>
</gene>
<proteinExistence type="predicted"/>
<protein>
    <submittedName>
        <fullName evidence="2">Uncharacterized protein</fullName>
    </submittedName>
</protein>
<name>A0A7J7MS22_9MAGN</name>
<keyword evidence="3" id="KW-1185">Reference proteome</keyword>
<feature type="compositionally biased region" description="Polar residues" evidence="1">
    <location>
        <begin position="452"/>
        <end position="462"/>
    </location>
</feature>
<feature type="compositionally biased region" description="Low complexity" evidence="1">
    <location>
        <begin position="294"/>
        <end position="310"/>
    </location>
</feature>
<dbReference type="EMBL" id="JACGCM010001275">
    <property type="protein sequence ID" value="KAF6157498.1"/>
    <property type="molecule type" value="Genomic_DNA"/>
</dbReference>
<sequence length="506" mass="55582">MATKAWGKGSWAADVEAEELEIKAEASAASLQSYPSLKEAASAKPKKKKKQAMTLSELNTGVYVGPGGGGNTSFKGFTSDEMLRLPTGPKERSAEELEHGRLGGGFRNYGGGRDRGGDGGGGGRRQYGGFDDDRRAPSSRVSELDQPSRADEVDNWATMKKALPLMDSGRRGDRYSSLGSGGGGESGFSRADDVDNWTVGKKSVVPVRGSSFGSGFKERDSTLDYDRWSRGATREGGDRERPRLVFDKPRGEVVALTETVKSSRPSPFGAARPREEVLTEKGVDWRKMESETGSNSSRPSSSHSSRPQSPATQVLEVAPRARPKVNPFGDAKPREVLLQEQGRDWRKIDLQLEHRGVDRPDTEEEKMLKEEIDNLKKKVEKESALNANGQHLEDSIGKNTSLQELIIIKERDLELLICELDNKVRFVQRGTDRPGSGAGRVVDFPERLSSQSNMSEEANNMNFMDRPPSRGTRDAWARSGEDRRAFQGGRGGFSGNVDRSRASERW</sequence>
<dbReference type="Proteomes" id="UP000541444">
    <property type="component" value="Unassembled WGS sequence"/>
</dbReference>
<dbReference type="GO" id="GO:0003729">
    <property type="term" value="F:mRNA binding"/>
    <property type="evidence" value="ECO:0007669"/>
    <property type="project" value="TreeGrafter"/>
</dbReference>
<dbReference type="OrthoDB" id="2021148at2759"/>
<feature type="compositionally biased region" description="Basic and acidic residues" evidence="1">
    <location>
        <begin position="89"/>
        <end position="101"/>
    </location>
</feature>
<feature type="compositionally biased region" description="Basic and acidic residues" evidence="1">
    <location>
        <begin position="272"/>
        <end position="290"/>
    </location>
</feature>
<dbReference type="PANTHER" id="PTHR32091">
    <property type="entry name" value="EUKARYOTIC TRANSLATION INITIATION FACTOR 4B"/>
    <property type="match status" value="1"/>
</dbReference>
<comment type="caution">
    <text evidence="2">The sequence shown here is derived from an EMBL/GenBank/DDBJ whole genome shotgun (WGS) entry which is preliminary data.</text>
</comment>
<evidence type="ECO:0000256" key="1">
    <source>
        <dbReference type="SAM" id="MobiDB-lite"/>
    </source>
</evidence>
<reference evidence="2 3" key="1">
    <citation type="journal article" date="2020" name="IScience">
        <title>Genome Sequencing of the Endangered Kingdonia uniflora (Circaeasteraceae, Ranunculales) Reveals Potential Mechanisms of Evolutionary Specialization.</title>
        <authorList>
            <person name="Sun Y."/>
            <person name="Deng T."/>
            <person name="Zhang A."/>
            <person name="Moore M.J."/>
            <person name="Landis J.B."/>
            <person name="Lin N."/>
            <person name="Zhang H."/>
            <person name="Zhang X."/>
            <person name="Huang J."/>
            <person name="Zhang X."/>
            <person name="Sun H."/>
            <person name="Wang H."/>
        </authorList>
    </citation>
    <scope>NUCLEOTIDE SEQUENCE [LARGE SCALE GENOMIC DNA]</scope>
    <source>
        <strain evidence="2">TB1705</strain>
        <tissue evidence="2">Leaf</tissue>
    </source>
</reference>
<feature type="region of interest" description="Disordered" evidence="1">
    <location>
        <begin position="452"/>
        <end position="506"/>
    </location>
</feature>
<feature type="region of interest" description="Disordered" evidence="1">
    <location>
        <begin position="60"/>
        <end position="193"/>
    </location>
</feature>
<evidence type="ECO:0000313" key="3">
    <source>
        <dbReference type="Proteomes" id="UP000541444"/>
    </source>
</evidence>
<dbReference type="AlphaFoldDB" id="A0A7J7MS22"/>
<dbReference type="GO" id="GO:0003743">
    <property type="term" value="F:translation initiation factor activity"/>
    <property type="evidence" value="ECO:0007669"/>
    <property type="project" value="InterPro"/>
</dbReference>
<accession>A0A7J7MS22</accession>
<organism evidence="2 3">
    <name type="scientific">Kingdonia uniflora</name>
    <dbReference type="NCBI Taxonomy" id="39325"/>
    <lineage>
        <taxon>Eukaryota</taxon>
        <taxon>Viridiplantae</taxon>
        <taxon>Streptophyta</taxon>
        <taxon>Embryophyta</taxon>
        <taxon>Tracheophyta</taxon>
        <taxon>Spermatophyta</taxon>
        <taxon>Magnoliopsida</taxon>
        <taxon>Ranunculales</taxon>
        <taxon>Circaeasteraceae</taxon>
        <taxon>Kingdonia</taxon>
    </lineage>
</organism>
<feature type="region of interest" description="Disordered" evidence="1">
    <location>
        <begin position="258"/>
        <end position="337"/>
    </location>
</feature>
<feature type="compositionally biased region" description="Basic and acidic residues" evidence="1">
    <location>
        <begin position="131"/>
        <end position="152"/>
    </location>
</feature>
<feature type="compositionally biased region" description="Gly residues" evidence="1">
    <location>
        <begin position="102"/>
        <end position="111"/>
    </location>
</feature>
<dbReference type="InterPro" id="IPR010433">
    <property type="entry name" value="EIF-4B_pln"/>
</dbReference>